<feature type="transmembrane region" description="Helical" evidence="6">
    <location>
        <begin position="33"/>
        <end position="54"/>
    </location>
</feature>
<sequence length="343" mass="37300">MREWGTPMTQETTAGARRRLAERCRAVTEARGFAVAVFALILGNALLLGVETYSGAVERWHGGLKLVEHGFLAAFTAEILLRLGAHADRPKEFVRDPWNVFDVLVVLCAFVPVVRENATVLRLLRLARVLRAARFLPQLRVVMVAMARSLPGTVSFLLVGALLLYVYAMVGWVFFAPDDPEHYGSLGRAVLTLFLLMTLDGLGDAVRTGLEISRWSILYHASYVLLASFVLVNVLIGVVLNSLDEARDMERDADERTPPAPPATTPVPGDPHRLVRERIARARRALDELEESLGPLAPPRAAREDPSERRTPPCRGARPVPARHPFGPPGAGGAAGGGAPGAH</sequence>
<comment type="caution">
    <text evidence="8">The sequence shown here is derived from an EMBL/GenBank/DDBJ whole genome shotgun (WGS) entry which is preliminary data.</text>
</comment>
<dbReference type="AlphaFoldDB" id="A0A919AAK7"/>
<dbReference type="Pfam" id="PF00520">
    <property type="entry name" value="Ion_trans"/>
    <property type="match status" value="1"/>
</dbReference>
<evidence type="ECO:0000256" key="1">
    <source>
        <dbReference type="ARBA" id="ARBA00004141"/>
    </source>
</evidence>
<dbReference type="InterPro" id="IPR027359">
    <property type="entry name" value="Volt_channel_dom_sf"/>
</dbReference>
<feature type="compositionally biased region" description="Gly residues" evidence="5">
    <location>
        <begin position="329"/>
        <end position="343"/>
    </location>
</feature>
<dbReference type="GO" id="GO:0005248">
    <property type="term" value="F:voltage-gated sodium channel activity"/>
    <property type="evidence" value="ECO:0007669"/>
    <property type="project" value="TreeGrafter"/>
</dbReference>
<dbReference type="InterPro" id="IPR043203">
    <property type="entry name" value="VGCC_Ca_Na"/>
</dbReference>
<evidence type="ECO:0000259" key="7">
    <source>
        <dbReference type="Pfam" id="PF00520"/>
    </source>
</evidence>
<feature type="transmembrane region" description="Helical" evidence="6">
    <location>
        <begin position="97"/>
        <end position="114"/>
    </location>
</feature>
<reference evidence="8" key="2">
    <citation type="submission" date="2020-09" db="EMBL/GenBank/DDBJ databases">
        <authorList>
            <person name="Sun Q."/>
            <person name="Ohkuma M."/>
        </authorList>
    </citation>
    <scope>NUCLEOTIDE SEQUENCE</scope>
    <source>
        <strain evidence="8">JCM 4477</strain>
    </source>
</reference>
<dbReference type="GO" id="GO:0001518">
    <property type="term" value="C:voltage-gated sodium channel complex"/>
    <property type="evidence" value="ECO:0007669"/>
    <property type="project" value="TreeGrafter"/>
</dbReference>
<keyword evidence="2 6" id="KW-0812">Transmembrane</keyword>
<reference evidence="8" key="1">
    <citation type="journal article" date="2014" name="Int. J. Syst. Evol. Microbiol.">
        <title>Complete genome sequence of Corynebacterium casei LMG S-19264T (=DSM 44701T), isolated from a smear-ripened cheese.</title>
        <authorList>
            <consortium name="US DOE Joint Genome Institute (JGI-PGF)"/>
            <person name="Walter F."/>
            <person name="Albersmeier A."/>
            <person name="Kalinowski J."/>
            <person name="Ruckert C."/>
        </authorList>
    </citation>
    <scope>NUCLEOTIDE SEQUENCE</scope>
    <source>
        <strain evidence="8">JCM 4477</strain>
    </source>
</reference>
<feature type="region of interest" description="Disordered" evidence="5">
    <location>
        <begin position="249"/>
        <end position="273"/>
    </location>
</feature>
<dbReference type="Proteomes" id="UP000630718">
    <property type="component" value="Unassembled WGS sequence"/>
</dbReference>
<evidence type="ECO:0000313" key="8">
    <source>
        <dbReference type="EMBL" id="GHE95633.1"/>
    </source>
</evidence>
<evidence type="ECO:0000256" key="2">
    <source>
        <dbReference type="ARBA" id="ARBA00022692"/>
    </source>
</evidence>
<evidence type="ECO:0000256" key="6">
    <source>
        <dbReference type="SAM" id="Phobius"/>
    </source>
</evidence>
<dbReference type="Gene3D" id="1.10.287.70">
    <property type="match status" value="1"/>
</dbReference>
<organism evidence="8 9">
    <name type="scientific">Streptomyces fumanus</name>
    <dbReference type="NCBI Taxonomy" id="67302"/>
    <lineage>
        <taxon>Bacteria</taxon>
        <taxon>Bacillati</taxon>
        <taxon>Actinomycetota</taxon>
        <taxon>Actinomycetes</taxon>
        <taxon>Kitasatosporales</taxon>
        <taxon>Streptomycetaceae</taxon>
        <taxon>Streptomyces</taxon>
    </lineage>
</organism>
<name>A0A919AAK7_9ACTN</name>
<evidence type="ECO:0000256" key="3">
    <source>
        <dbReference type="ARBA" id="ARBA00022989"/>
    </source>
</evidence>
<accession>A0A919AAK7</accession>
<gene>
    <name evidence="8" type="ORF">GCM10018772_19470</name>
</gene>
<dbReference type="InterPro" id="IPR005821">
    <property type="entry name" value="Ion_trans_dom"/>
</dbReference>
<keyword evidence="3 6" id="KW-1133">Transmembrane helix</keyword>
<dbReference type="Gene3D" id="1.20.120.350">
    <property type="entry name" value="Voltage-gated potassium channels. Chain C"/>
    <property type="match status" value="1"/>
</dbReference>
<dbReference type="EMBL" id="BNBI01000004">
    <property type="protein sequence ID" value="GHE95633.1"/>
    <property type="molecule type" value="Genomic_DNA"/>
</dbReference>
<feature type="compositionally biased region" description="Pro residues" evidence="5">
    <location>
        <begin position="258"/>
        <end position="269"/>
    </location>
</feature>
<keyword evidence="9" id="KW-1185">Reference proteome</keyword>
<evidence type="ECO:0000313" key="9">
    <source>
        <dbReference type="Proteomes" id="UP000630718"/>
    </source>
</evidence>
<comment type="subcellular location">
    <subcellularLocation>
        <location evidence="1">Membrane</location>
        <topology evidence="1">Multi-pass membrane protein</topology>
    </subcellularLocation>
</comment>
<feature type="region of interest" description="Disordered" evidence="5">
    <location>
        <begin position="289"/>
        <end position="343"/>
    </location>
</feature>
<dbReference type="SUPFAM" id="SSF81324">
    <property type="entry name" value="Voltage-gated potassium channels"/>
    <property type="match status" value="1"/>
</dbReference>
<dbReference type="PANTHER" id="PTHR10037">
    <property type="entry name" value="VOLTAGE-GATED CATION CHANNEL CALCIUM AND SODIUM"/>
    <property type="match status" value="1"/>
</dbReference>
<keyword evidence="4 6" id="KW-0472">Membrane</keyword>
<protein>
    <recommendedName>
        <fullName evidence="7">Ion transport domain-containing protein</fullName>
    </recommendedName>
</protein>
<proteinExistence type="predicted"/>
<evidence type="ECO:0000256" key="5">
    <source>
        <dbReference type="SAM" id="MobiDB-lite"/>
    </source>
</evidence>
<dbReference type="PRINTS" id="PR00169">
    <property type="entry name" value="KCHANNEL"/>
</dbReference>
<feature type="transmembrane region" description="Helical" evidence="6">
    <location>
        <begin position="223"/>
        <end position="243"/>
    </location>
</feature>
<feature type="domain" description="Ion transport" evidence="7">
    <location>
        <begin position="32"/>
        <end position="248"/>
    </location>
</feature>
<dbReference type="PANTHER" id="PTHR10037:SF62">
    <property type="entry name" value="SODIUM CHANNEL PROTEIN 60E"/>
    <property type="match status" value="1"/>
</dbReference>
<feature type="compositionally biased region" description="Basic and acidic residues" evidence="5">
    <location>
        <begin position="301"/>
        <end position="311"/>
    </location>
</feature>
<feature type="transmembrane region" description="Helical" evidence="6">
    <location>
        <begin position="153"/>
        <end position="174"/>
    </location>
</feature>
<evidence type="ECO:0000256" key="4">
    <source>
        <dbReference type="ARBA" id="ARBA00023136"/>
    </source>
</evidence>